<dbReference type="Proteomes" id="UP000015453">
    <property type="component" value="Unassembled WGS sequence"/>
</dbReference>
<reference evidence="2 3" key="1">
    <citation type="journal article" date="2013" name="BMC Genomics">
        <title>The miniature genome of a carnivorous plant Genlisea aurea contains a low number of genes and short non-coding sequences.</title>
        <authorList>
            <person name="Leushkin E.V."/>
            <person name="Sutormin R.A."/>
            <person name="Nabieva E.R."/>
            <person name="Penin A.A."/>
            <person name="Kondrashov A.S."/>
            <person name="Logacheva M.D."/>
        </authorList>
    </citation>
    <scope>NUCLEOTIDE SEQUENCE [LARGE SCALE GENOMIC DNA]</scope>
</reference>
<keyword evidence="3" id="KW-1185">Reference proteome</keyword>
<evidence type="ECO:0000313" key="3">
    <source>
        <dbReference type="Proteomes" id="UP000015453"/>
    </source>
</evidence>
<feature type="transmembrane region" description="Helical" evidence="1">
    <location>
        <begin position="48"/>
        <end position="67"/>
    </location>
</feature>
<comment type="caution">
    <text evidence="2">The sequence shown here is derived from an EMBL/GenBank/DDBJ whole genome shotgun (WGS) entry which is preliminary data.</text>
</comment>
<organism evidence="2 3">
    <name type="scientific">Genlisea aurea</name>
    <dbReference type="NCBI Taxonomy" id="192259"/>
    <lineage>
        <taxon>Eukaryota</taxon>
        <taxon>Viridiplantae</taxon>
        <taxon>Streptophyta</taxon>
        <taxon>Embryophyta</taxon>
        <taxon>Tracheophyta</taxon>
        <taxon>Spermatophyta</taxon>
        <taxon>Magnoliopsida</taxon>
        <taxon>eudicotyledons</taxon>
        <taxon>Gunneridae</taxon>
        <taxon>Pentapetalae</taxon>
        <taxon>asterids</taxon>
        <taxon>lamiids</taxon>
        <taxon>Lamiales</taxon>
        <taxon>Lentibulariaceae</taxon>
        <taxon>Genlisea</taxon>
    </lineage>
</organism>
<keyword evidence="1" id="KW-1133">Transmembrane helix</keyword>
<name>S8CI96_9LAMI</name>
<dbReference type="AlphaFoldDB" id="S8CI96"/>
<keyword evidence="1" id="KW-0812">Transmembrane</keyword>
<evidence type="ECO:0000256" key="1">
    <source>
        <dbReference type="SAM" id="Phobius"/>
    </source>
</evidence>
<accession>S8CI96</accession>
<keyword evidence="1" id="KW-0472">Membrane</keyword>
<dbReference type="EMBL" id="AUSU01003688">
    <property type="protein sequence ID" value="EPS66430.1"/>
    <property type="molecule type" value="Genomic_DNA"/>
</dbReference>
<gene>
    <name evidence="2" type="ORF">M569_08349</name>
</gene>
<protein>
    <submittedName>
        <fullName evidence="2">Uncharacterized protein</fullName>
    </submittedName>
</protein>
<sequence length="69" mass="7248">MRRAAEHRGGGGGGWGIESVTVMLCVVALLIFLPLGMDSTSPLHPPPATMLLIFPAFMAAVLFFLSCSS</sequence>
<feature type="transmembrane region" description="Helical" evidence="1">
    <location>
        <begin position="12"/>
        <end position="36"/>
    </location>
</feature>
<proteinExistence type="predicted"/>
<evidence type="ECO:0000313" key="2">
    <source>
        <dbReference type="EMBL" id="EPS66430.1"/>
    </source>
</evidence>